<dbReference type="EMBL" id="JAKIXB020000025">
    <property type="protein sequence ID" value="KAL1597581.1"/>
    <property type="molecule type" value="Genomic_DNA"/>
</dbReference>
<evidence type="ECO:0000313" key="3">
    <source>
        <dbReference type="Proteomes" id="UP001521222"/>
    </source>
</evidence>
<feature type="compositionally biased region" description="Low complexity" evidence="1">
    <location>
        <begin position="240"/>
        <end position="252"/>
    </location>
</feature>
<feature type="compositionally biased region" description="Polar residues" evidence="1">
    <location>
        <begin position="296"/>
        <end position="307"/>
    </location>
</feature>
<name>A0ABR3QZJ0_9PLEO</name>
<comment type="caution">
    <text evidence="2">The sequence shown here is derived from an EMBL/GenBank/DDBJ whole genome shotgun (WGS) entry which is preliminary data.</text>
</comment>
<feature type="compositionally biased region" description="Low complexity" evidence="1">
    <location>
        <begin position="357"/>
        <end position="373"/>
    </location>
</feature>
<sequence>MAARLSQIRVPPYSSRSTKKDPFNHTLNRTSSPTKAKGSMFSAPQVQRDRMAHQATKLQQAGPRPQHYQDADRARPGGARSLPKTSRKSHYQNRDKQANMIKPGGRQQVQRKPLQDINPNASDQRTTPRGPRASQSLQASKTVAHSDYPQATLWTMEQQASSRKASAATSQDPSQMSEMYTMIDDFLAWNMSNSDLPMQTRPGSSGTMFVDFNPTGQMEVSYRNGVNKKLPTPPVPSKPSKPSTTPEVPVPSNAISPRKQVHNKTREVSRAQRKEAVSKPLASRHSRGSRHDSVVSGAQQSENNDSTYARPLPRLPSGEYKTRPLPRIPSQNPQNPHIQRREIRQKYPPQVHRTQRSSTPISSPTPSNDSNTTFHTAASSQDVTPFEVIDPSGITMLYSAADQQAYVSGQDPETRYKWDYNGQIMHVHGSPTPSRPTSYTSEYFDIPASTYHASAPLLHVTRGSKMPASKSKKSTSKPLPDPPHQDAKKRRSLIVFVKKILNKLDNLGVMKELSHHHRHSVLRAEKLREESWVKHGYVT</sequence>
<feature type="compositionally biased region" description="Polar residues" evidence="1">
    <location>
        <begin position="25"/>
        <end position="34"/>
    </location>
</feature>
<reference evidence="2 3" key="1">
    <citation type="submission" date="2024-02" db="EMBL/GenBank/DDBJ databases">
        <title>De novo assembly and annotation of 12 fungi associated with fruit tree decline syndrome in Ontario, Canada.</title>
        <authorList>
            <person name="Sulman M."/>
            <person name="Ellouze W."/>
            <person name="Ilyukhin E."/>
        </authorList>
    </citation>
    <scope>NUCLEOTIDE SEQUENCE [LARGE SCALE GENOMIC DNA]</scope>
    <source>
        <strain evidence="2 3">M97-236</strain>
    </source>
</reference>
<feature type="region of interest" description="Disordered" evidence="1">
    <location>
        <begin position="225"/>
        <end position="377"/>
    </location>
</feature>
<evidence type="ECO:0000313" key="2">
    <source>
        <dbReference type="EMBL" id="KAL1597581.1"/>
    </source>
</evidence>
<dbReference type="Proteomes" id="UP001521222">
    <property type="component" value="Unassembled WGS sequence"/>
</dbReference>
<feature type="region of interest" description="Disordered" evidence="1">
    <location>
        <begin position="463"/>
        <end position="488"/>
    </location>
</feature>
<protein>
    <submittedName>
        <fullName evidence="2">Uncharacterized protein</fullName>
    </submittedName>
</protein>
<proteinExistence type="predicted"/>
<organism evidence="2 3">
    <name type="scientific">Nothophoma quercina</name>
    <dbReference type="NCBI Taxonomy" id="749835"/>
    <lineage>
        <taxon>Eukaryota</taxon>
        <taxon>Fungi</taxon>
        <taxon>Dikarya</taxon>
        <taxon>Ascomycota</taxon>
        <taxon>Pezizomycotina</taxon>
        <taxon>Dothideomycetes</taxon>
        <taxon>Pleosporomycetidae</taxon>
        <taxon>Pleosporales</taxon>
        <taxon>Pleosporineae</taxon>
        <taxon>Didymellaceae</taxon>
        <taxon>Nothophoma</taxon>
    </lineage>
</organism>
<feature type="compositionally biased region" description="Basic and acidic residues" evidence="1">
    <location>
        <begin position="264"/>
        <end position="277"/>
    </location>
</feature>
<evidence type="ECO:0000256" key="1">
    <source>
        <dbReference type="SAM" id="MobiDB-lite"/>
    </source>
</evidence>
<feature type="compositionally biased region" description="Polar residues" evidence="1">
    <location>
        <begin position="152"/>
        <end position="176"/>
    </location>
</feature>
<feature type="compositionally biased region" description="Polar residues" evidence="1">
    <location>
        <begin position="117"/>
        <end position="143"/>
    </location>
</feature>
<feature type="region of interest" description="Disordered" evidence="1">
    <location>
        <begin position="1"/>
        <end position="176"/>
    </location>
</feature>
<keyword evidence="3" id="KW-1185">Reference proteome</keyword>
<gene>
    <name evidence="2" type="ORF">SLS59_007278</name>
</gene>
<accession>A0ABR3QZJ0</accession>